<keyword evidence="5 9" id="KW-0418">Kinase</keyword>
<dbReference type="SMART" id="SM00387">
    <property type="entry name" value="HATPase_c"/>
    <property type="match status" value="1"/>
</dbReference>
<dbReference type="PROSITE" id="PS50109">
    <property type="entry name" value="HIS_KIN"/>
    <property type="match status" value="1"/>
</dbReference>
<dbReference type="GO" id="GO:0016301">
    <property type="term" value="F:kinase activity"/>
    <property type="evidence" value="ECO:0007669"/>
    <property type="project" value="UniProtKB-KW"/>
</dbReference>
<dbReference type="SUPFAM" id="SSF47384">
    <property type="entry name" value="Homodimeric domain of signal transducing histidine kinase"/>
    <property type="match status" value="1"/>
</dbReference>
<comment type="caution">
    <text evidence="9">The sequence shown here is derived from an EMBL/GenBank/DDBJ whole genome shotgun (WGS) entry which is preliminary data.</text>
</comment>
<feature type="coiled-coil region" evidence="7">
    <location>
        <begin position="108"/>
        <end position="142"/>
    </location>
</feature>
<organism evidence="9 10">
    <name type="scientific">Romboutsia faecis</name>
    <dbReference type="NCBI Taxonomy" id="2764597"/>
    <lineage>
        <taxon>Bacteria</taxon>
        <taxon>Bacillati</taxon>
        <taxon>Bacillota</taxon>
        <taxon>Clostridia</taxon>
        <taxon>Peptostreptococcales</taxon>
        <taxon>Peptostreptococcaceae</taxon>
        <taxon>Romboutsia</taxon>
    </lineage>
</organism>
<keyword evidence="3" id="KW-0597">Phosphoprotein</keyword>
<dbReference type="CDD" id="cd00082">
    <property type="entry name" value="HisKA"/>
    <property type="match status" value="1"/>
</dbReference>
<evidence type="ECO:0000313" key="9">
    <source>
        <dbReference type="EMBL" id="MBC5995419.1"/>
    </source>
</evidence>
<name>A0ABR7JKG6_9FIRM</name>
<dbReference type="InterPro" id="IPR005467">
    <property type="entry name" value="His_kinase_dom"/>
</dbReference>
<accession>A0ABR7JKG6</accession>
<evidence type="ECO:0000313" key="10">
    <source>
        <dbReference type="Proteomes" id="UP000609849"/>
    </source>
</evidence>
<evidence type="ECO:0000256" key="5">
    <source>
        <dbReference type="ARBA" id="ARBA00022777"/>
    </source>
</evidence>
<dbReference type="RefSeq" id="WP_187127801.1">
    <property type="nucleotide sequence ID" value="NZ_JACRWE010000001.1"/>
</dbReference>
<evidence type="ECO:0000256" key="3">
    <source>
        <dbReference type="ARBA" id="ARBA00022553"/>
    </source>
</evidence>
<keyword evidence="7" id="KW-0175">Coiled coil</keyword>
<comment type="catalytic activity">
    <reaction evidence="1">
        <text>ATP + protein L-histidine = ADP + protein N-phospho-L-histidine.</text>
        <dbReference type="EC" id="2.7.13.3"/>
    </reaction>
</comment>
<keyword evidence="4" id="KW-0808">Transferase</keyword>
<sequence length="412" mass="47168">MNDLIDIIDEYILISDIKGSILKCNSKLLSRLEYNEDEINKLAIIDLIGYEKKVIEKWVNFKDNKEREANNINLKLYPKISNPISVNGKIIIDNYEDKECIIIISKDISKITEEKIDVEEKIKFMENKIKELNENLSMESMRNEFFANLSHEFKTPLNIILGTMQLINKNIENDNITYNENFNLRKYNNVIKQNSYRLLKLLNNLIDITRIDAGYYNIKMSNYNIVEIIEDITMSITQYAQQRGIKLIFDTEEEDIIIGCDPEKIERIILNLLSNAIKYTDPGGEIKVSITSSEEKVFVSVKDNGVGISVKDNGVGISERSISKIFERFAQDSTSFSRRCEGSGIGLSLVKSLVEMHGGNITVESKVNKGSEFKFELLNMKVVDDDNISNIGEMSCSKIEKCDIEFSDIYSS</sequence>
<dbReference type="InterPro" id="IPR003661">
    <property type="entry name" value="HisK_dim/P_dom"/>
</dbReference>
<evidence type="ECO:0000256" key="2">
    <source>
        <dbReference type="ARBA" id="ARBA00012438"/>
    </source>
</evidence>
<dbReference type="Pfam" id="PF00512">
    <property type="entry name" value="HisKA"/>
    <property type="match status" value="1"/>
</dbReference>
<dbReference type="PANTHER" id="PTHR43711:SF26">
    <property type="entry name" value="SENSOR HISTIDINE KINASE RCSC"/>
    <property type="match status" value="1"/>
</dbReference>
<protein>
    <recommendedName>
        <fullName evidence="2">histidine kinase</fullName>
        <ecNumber evidence="2">2.7.13.3</ecNumber>
    </recommendedName>
</protein>
<dbReference type="SUPFAM" id="SSF55874">
    <property type="entry name" value="ATPase domain of HSP90 chaperone/DNA topoisomerase II/histidine kinase"/>
    <property type="match status" value="1"/>
</dbReference>
<dbReference type="InterPro" id="IPR050736">
    <property type="entry name" value="Sensor_HK_Regulatory"/>
</dbReference>
<dbReference type="Proteomes" id="UP000609849">
    <property type="component" value="Unassembled WGS sequence"/>
</dbReference>
<dbReference type="SMART" id="SM00388">
    <property type="entry name" value="HisKA"/>
    <property type="match status" value="1"/>
</dbReference>
<dbReference type="Gene3D" id="3.30.450.20">
    <property type="entry name" value="PAS domain"/>
    <property type="match status" value="1"/>
</dbReference>
<evidence type="ECO:0000256" key="1">
    <source>
        <dbReference type="ARBA" id="ARBA00000085"/>
    </source>
</evidence>
<feature type="domain" description="Histidine kinase" evidence="8">
    <location>
        <begin position="148"/>
        <end position="381"/>
    </location>
</feature>
<dbReference type="InterPro" id="IPR003594">
    <property type="entry name" value="HATPase_dom"/>
</dbReference>
<evidence type="ECO:0000256" key="4">
    <source>
        <dbReference type="ARBA" id="ARBA00022679"/>
    </source>
</evidence>
<dbReference type="PANTHER" id="PTHR43711">
    <property type="entry name" value="TWO-COMPONENT HISTIDINE KINASE"/>
    <property type="match status" value="1"/>
</dbReference>
<dbReference type="Gene3D" id="3.30.565.10">
    <property type="entry name" value="Histidine kinase-like ATPase, C-terminal domain"/>
    <property type="match status" value="1"/>
</dbReference>
<dbReference type="InterPro" id="IPR036890">
    <property type="entry name" value="HATPase_C_sf"/>
</dbReference>
<dbReference type="EC" id="2.7.13.3" evidence="2"/>
<dbReference type="InterPro" id="IPR004358">
    <property type="entry name" value="Sig_transdc_His_kin-like_C"/>
</dbReference>
<gene>
    <name evidence="9" type="ORF">H8923_01485</name>
</gene>
<dbReference type="PRINTS" id="PR00344">
    <property type="entry name" value="BCTRLSENSOR"/>
</dbReference>
<dbReference type="EMBL" id="JACRWE010000001">
    <property type="protein sequence ID" value="MBC5995419.1"/>
    <property type="molecule type" value="Genomic_DNA"/>
</dbReference>
<keyword evidence="6" id="KW-0902">Two-component regulatory system</keyword>
<dbReference type="InterPro" id="IPR036097">
    <property type="entry name" value="HisK_dim/P_sf"/>
</dbReference>
<dbReference type="Gene3D" id="1.10.287.130">
    <property type="match status" value="1"/>
</dbReference>
<reference evidence="9 10" key="1">
    <citation type="submission" date="2020-08" db="EMBL/GenBank/DDBJ databases">
        <authorList>
            <person name="Liu C."/>
            <person name="Sun Q."/>
        </authorList>
    </citation>
    <scope>NUCLEOTIDE SEQUENCE [LARGE SCALE GENOMIC DNA]</scope>
    <source>
        <strain evidence="9 10">NSJ-18</strain>
    </source>
</reference>
<evidence type="ECO:0000259" key="8">
    <source>
        <dbReference type="PROSITE" id="PS50109"/>
    </source>
</evidence>
<evidence type="ECO:0000256" key="7">
    <source>
        <dbReference type="SAM" id="Coils"/>
    </source>
</evidence>
<dbReference type="Pfam" id="PF02518">
    <property type="entry name" value="HATPase_c"/>
    <property type="match status" value="1"/>
</dbReference>
<proteinExistence type="predicted"/>
<keyword evidence="10" id="KW-1185">Reference proteome</keyword>
<evidence type="ECO:0000256" key="6">
    <source>
        <dbReference type="ARBA" id="ARBA00023012"/>
    </source>
</evidence>